<evidence type="ECO:0000313" key="2">
    <source>
        <dbReference type="Proteomes" id="UP000031829"/>
    </source>
</evidence>
<sequence>MSYVFLFILLFVIPLYTQQKIVRADRENTRTLLLSEHEQSGHKKSDSP</sequence>
<name>A0A0B6AAQ2_PRIM2</name>
<dbReference type="RefSeq" id="WP_016764718.1">
    <property type="nucleotide sequence ID" value="NZ_BCVB01000006.1"/>
</dbReference>
<dbReference type="HOGENOM" id="CLU_3149528_0_0_9"/>
<accession>A0A0B6AAQ2</accession>
<dbReference type="AlphaFoldDB" id="A0A0B6AAQ2"/>
<reference evidence="1 2" key="1">
    <citation type="journal article" date="2015" name="Genome Announc.">
        <title>Complete genome sequences for 35 biothreat assay-relevant bacillus species.</title>
        <authorList>
            <person name="Johnson S.L."/>
            <person name="Daligault H.E."/>
            <person name="Davenport K.W."/>
            <person name="Jaissle J."/>
            <person name="Frey K.G."/>
            <person name="Ladner J.T."/>
            <person name="Broomall S.M."/>
            <person name="Bishop-Lilly K.A."/>
            <person name="Bruce D.C."/>
            <person name="Gibbons H.S."/>
            <person name="Coyne S.R."/>
            <person name="Lo C.C."/>
            <person name="Meincke L."/>
            <person name="Munk A.C."/>
            <person name="Koroleva G.I."/>
            <person name="Rosenzweig C.N."/>
            <person name="Palacios G.F."/>
            <person name="Redden C.L."/>
            <person name="Minogue T.D."/>
            <person name="Chain P.S."/>
        </authorList>
    </citation>
    <scope>NUCLEOTIDE SEQUENCE [LARGE SCALE GENOMIC DNA]</scope>
    <source>
        <strain evidence="2">ATCC 14581 / DSM 32 / JCM 2506 / NBRC 15308 / NCIMB 9376 / NCTC 10342 / NRRL B-14308 / VKM B-512</strain>
    </source>
</reference>
<dbReference type="KEGG" id="bmeg:BG04_5547"/>
<dbReference type="GeneID" id="93646192"/>
<dbReference type="EMBL" id="CP009920">
    <property type="protein sequence ID" value="AJI20606.1"/>
    <property type="molecule type" value="Genomic_DNA"/>
</dbReference>
<protein>
    <submittedName>
        <fullName evidence="1">Uncharacterized protein</fullName>
    </submittedName>
</protein>
<proteinExistence type="predicted"/>
<organism evidence="1 2">
    <name type="scientific">Priestia megaterium (strain ATCC 14581 / DSM 32 / CCUG 1817 / JCM 2506 / NBRC 15308 / NCIMB 9376 / NCTC 10342 / NRRL B-14308 / VKM B-512 / Ford 19)</name>
    <name type="common">Bacillus megaterium</name>
    <dbReference type="NCBI Taxonomy" id="1348623"/>
    <lineage>
        <taxon>Bacteria</taxon>
        <taxon>Bacillati</taxon>
        <taxon>Bacillota</taxon>
        <taxon>Bacilli</taxon>
        <taxon>Bacillales</taxon>
        <taxon>Bacillaceae</taxon>
        <taxon>Priestia</taxon>
    </lineage>
</organism>
<dbReference type="Proteomes" id="UP000031829">
    <property type="component" value="Chromosome"/>
</dbReference>
<evidence type="ECO:0000313" key="1">
    <source>
        <dbReference type="EMBL" id="AJI20606.1"/>
    </source>
</evidence>
<gene>
    <name evidence="1" type="ORF">BG04_5547</name>
</gene>